<protein>
    <submittedName>
        <fullName evidence="2">Putative transposase</fullName>
    </submittedName>
</protein>
<evidence type="ECO:0000313" key="2">
    <source>
        <dbReference type="EMBL" id="EUA65383.1"/>
    </source>
</evidence>
<gene>
    <name evidence="2" type="ORF">I553_10680</name>
</gene>
<comment type="caution">
    <text evidence="2">The sequence shown here is derived from an EMBL/GenBank/DDBJ whole genome shotgun (WGS) entry which is preliminary data.</text>
</comment>
<dbReference type="EMBL" id="JAOB01000027">
    <property type="protein sequence ID" value="EUA65383.1"/>
    <property type="molecule type" value="Genomic_DNA"/>
</dbReference>
<feature type="region of interest" description="Disordered" evidence="1">
    <location>
        <begin position="1"/>
        <end position="20"/>
    </location>
</feature>
<evidence type="ECO:0000256" key="1">
    <source>
        <dbReference type="SAM" id="MobiDB-lite"/>
    </source>
</evidence>
<proteinExistence type="predicted"/>
<reference evidence="2" key="1">
    <citation type="submission" date="2014-01" db="EMBL/GenBank/DDBJ databases">
        <authorList>
            <person name="Brown-Elliot B."/>
            <person name="Wallace R."/>
            <person name="Lenaerts A."/>
            <person name="Ordway D."/>
            <person name="DeGroote M.A."/>
            <person name="Parker T."/>
            <person name="Sizemore C."/>
            <person name="Tallon L.J."/>
            <person name="Sadzewicz L.K."/>
            <person name="Sengamalay N."/>
            <person name="Fraser C.M."/>
            <person name="Hine E."/>
            <person name="Shefchek K.A."/>
            <person name="Das S.P."/>
            <person name="Tettelin H."/>
        </authorList>
    </citation>
    <scope>NUCLEOTIDE SEQUENCE [LARGE SCALE GENOMIC DNA]</scope>
    <source>
        <strain evidence="2">4042</strain>
    </source>
</reference>
<organism evidence="2">
    <name type="scientific">Mycobacterium xenopi 4042</name>
    <dbReference type="NCBI Taxonomy" id="1299334"/>
    <lineage>
        <taxon>Bacteria</taxon>
        <taxon>Bacillati</taxon>
        <taxon>Actinomycetota</taxon>
        <taxon>Actinomycetes</taxon>
        <taxon>Mycobacteriales</taxon>
        <taxon>Mycobacteriaceae</taxon>
        <taxon>Mycobacterium</taxon>
    </lineage>
</organism>
<dbReference type="AlphaFoldDB" id="X8DCD6"/>
<sequence length="62" mass="6246">MKRGLHSLAAKDGNGALRPKTDEAGALVGLQWGAGLVVPIAPAAVSGGAAVSSRPSWPRSKR</sequence>
<accession>X8DCD6</accession>
<dbReference type="PATRIC" id="fig|1299334.3.peg.2371"/>
<name>X8DCD6_MYCXE</name>